<dbReference type="Gene3D" id="2.30.30.100">
    <property type="match status" value="1"/>
</dbReference>
<dbReference type="InterPro" id="IPR013517">
    <property type="entry name" value="FG-GAP"/>
</dbReference>
<dbReference type="Pfam" id="PF13517">
    <property type="entry name" value="FG-GAP_3"/>
    <property type="match status" value="3"/>
</dbReference>
<evidence type="ECO:0000313" key="2">
    <source>
        <dbReference type="EMBL" id="MDN5216936.1"/>
    </source>
</evidence>
<dbReference type="InterPro" id="IPR028994">
    <property type="entry name" value="Integrin_alpha_N"/>
</dbReference>
<protein>
    <submittedName>
        <fullName evidence="2">VCBS repeat-containing protein</fullName>
    </submittedName>
</protein>
<dbReference type="PANTHER" id="PTHR46580">
    <property type="entry name" value="SENSOR KINASE-RELATED"/>
    <property type="match status" value="1"/>
</dbReference>
<keyword evidence="3" id="KW-1185">Reference proteome</keyword>
<dbReference type="Gene3D" id="2.130.10.130">
    <property type="entry name" value="Integrin alpha, N-terminal"/>
    <property type="match status" value="2"/>
</dbReference>
<dbReference type="PANTHER" id="PTHR46580:SF4">
    <property type="entry name" value="ATP_GTP-BINDING PROTEIN"/>
    <property type="match status" value="1"/>
</dbReference>
<accession>A0ABT8LKI4</accession>
<evidence type="ECO:0000313" key="3">
    <source>
        <dbReference type="Proteomes" id="UP001172083"/>
    </source>
</evidence>
<dbReference type="RefSeq" id="WP_346762274.1">
    <property type="nucleotide sequence ID" value="NZ_JAUJEB010000012.1"/>
</dbReference>
<dbReference type="SUPFAM" id="SSF69318">
    <property type="entry name" value="Integrin alpha N-terminal domain"/>
    <property type="match status" value="1"/>
</dbReference>
<dbReference type="PROSITE" id="PS51257">
    <property type="entry name" value="PROKAR_LIPOPROTEIN"/>
    <property type="match status" value="1"/>
</dbReference>
<proteinExistence type="predicted"/>
<reference evidence="2" key="1">
    <citation type="submission" date="2023-06" db="EMBL/GenBank/DDBJ databases">
        <title>Genomic of Agaribacillus aureum.</title>
        <authorList>
            <person name="Wang G."/>
        </authorList>
    </citation>
    <scope>NUCLEOTIDE SEQUENCE</scope>
    <source>
        <strain evidence="2">BMA12</strain>
    </source>
</reference>
<dbReference type="Proteomes" id="UP001172083">
    <property type="component" value="Unassembled WGS sequence"/>
</dbReference>
<organism evidence="2 3">
    <name type="scientific">Agaribacillus aureus</name>
    <dbReference type="NCBI Taxonomy" id="3051825"/>
    <lineage>
        <taxon>Bacteria</taxon>
        <taxon>Pseudomonadati</taxon>
        <taxon>Bacteroidota</taxon>
        <taxon>Cytophagia</taxon>
        <taxon>Cytophagales</taxon>
        <taxon>Splendidivirgaceae</taxon>
        <taxon>Agaribacillus</taxon>
    </lineage>
</organism>
<dbReference type="EMBL" id="JAUJEB010000012">
    <property type="protein sequence ID" value="MDN5216936.1"/>
    <property type="molecule type" value="Genomic_DNA"/>
</dbReference>
<sequence>MLFVKFPNNCLLLFGFGLVAFSSCYSQKEPKHCFSIVKYQVGNGPESIKIADLNNDRYPDLIVANIESNNLSVLLNDGTGNFSEADDSPFFAGNVPQDISVGDFNDDKKLDLALANHEVDYITVLEGDGQGRFKPKLGSPFSVQSKPHVHGIANGDFNTDGLLDLVLDSWEDNKMEILFGDREEGFITPGSLFIVGPIMTIPRFLVKDINHDEKPDVAISSQGGKSVNIMLGDGSGDFTPAPYSPISVAGHVYAMAMNDINKDDLPDLLIPHTSGQDSTATDGLTILKGSEDGGFRKGTDTYSFNGRFPVNIGVGDVNADTWQDIILLNQKDHSITVLLGSKQGLSEALYSPVSVGRQPFGMDISDLNQDGRADVVVSSTIDNEFLVLLSSCR</sequence>
<name>A0ABT8LKI4_9BACT</name>
<evidence type="ECO:0000256" key="1">
    <source>
        <dbReference type="ARBA" id="ARBA00022729"/>
    </source>
</evidence>
<comment type="caution">
    <text evidence="2">The sequence shown here is derived from an EMBL/GenBank/DDBJ whole genome shotgun (WGS) entry which is preliminary data.</text>
</comment>
<keyword evidence="1" id="KW-0732">Signal</keyword>
<gene>
    <name evidence="2" type="ORF">QQ020_33000</name>
</gene>